<dbReference type="Pfam" id="PF00672">
    <property type="entry name" value="HAMP"/>
    <property type="match status" value="1"/>
</dbReference>
<evidence type="ECO:0000259" key="9">
    <source>
        <dbReference type="PROSITE" id="PS50109"/>
    </source>
</evidence>
<evidence type="ECO:0000256" key="8">
    <source>
        <dbReference type="SAM" id="Phobius"/>
    </source>
</evidence>
<dbReference type="CDD" id="cd00082">
    <property type="entry name" value="HisKA"/>
    <property type="match status" value="1"/>
</dbReference>
<dbReference type="InterPro" id="IPR036097">
    <property type="entry name" value="HisK_dim/P_sf"/>
</dbReference>
<dbReference type="Pfam" id="PF02518">
    <property type="entry name" value="HATPase_c"/>
    <property type="match status" value="1"/>
</dbReference>
<dbReference type="STRING" id="217511.GCA_001463845_00321"/>
<dbReference type="InterPro" id="IPR004358">
    <property type="entry name" value="Sig_transdc_His_kin-like_C"/>
</dbReference>
<evidence type="ECO:0000256" key="2">
    <source>
        <dbReference type="ARBA" id="ARBA00004370"/>
    </source>
</evidence>
<comment type="caution">
    <text evidence="11">The sequence shown here is derived from an EMBL/GenBank/DDBJ whole genome shotgun (WGS) entry which is preliminary data.</text>
</comment>
<keyword evidence="8" id="KW-0812">Transmembrane</keyword>
<evidence type="ECO:0000256" key="5">
    <source>
        <dbReference type="ARBA" id="ARBA00022679"/>
    </source>
</evidence>
<evidence type="ECO:0000256" key="4">
    <source>
        <dbReference type="ARBA" id="ARBA00022553"/>
    </source>
</evidence>
<feature type="region of interest" description="Disordered" evidence="7">
    <location>
        <begin position="1"/>
        <end position="20"/>
    </location>
</feature>
<dbReference type="EMBL" id="AATP01000001">
    <property type="protein sequence ID" value="EAU42715.1"/>
    <property type="molecule type" value="Genomic_DNA"/>
</dbReference>
<dbReference type="SMART" id="SM00304">
    <property type="entry name" value="HAMP"/>
    <property type="match status" value="1"/>
</dbReference>
<dbReference type="InterPro" id="IPR036890">
    <property type="entry name" value="HATPase_C_sf"/>
</dbReference>
<feature type="domain" description="Histidine kinase" evidence="9">
    <location>
        <begin position="536"/>
        <end position="767"/>
    </location>
</feature>
<evidence type="ECO:0000256" key="7">
    <source>
        <dbReference type="SAM" id="MobiDB-lite"/>
    </source>
</evidence>
<keyword evidence="6 11" id="KW-0418">Kinase</keyword>
<dbReference type="SUPFAM" id="SSF55874">
    <property type="entry name" value="ATPase domain of HSP90 chaperone/DNA topoisomerase II/histidine kinase"/>
    <property type="match status" value="1"/>
</dbReference>
<proteinExistence type="predicted"/>
<dbReference type="AlphaFoldDB" id="Q0G6J9"/>
<evidence type="ECO:0000259" key="10">
    <source>
        <dbReference type="PROSITE" id="PS50885"/>
    </source>
</evidence>
<dbReference type="SUPFAM" id="SSF47384">
    <property type="entry name" value="Homodimeric domain of signal transducing histidine kinase"/>
    <property type="match status" value="1"/>
</dbReference>
<dbReference type="HOGENOM" id="CLU_358562_0_0_5"/>
<evidence type="ECO:0000256" key="6">
    <source>
        <dbReference type="ARBA" id="ARBA00022777"/>
    </source>
</evidence>
<dbReference type="PRINTS" id="PR00344">
    <property type="entry name" value="BCTRLSENSOR"/>
</dbReference>
<dbReference type="PANTHER" id="PTHR43065">
    <property type="entry name" value="SENSOR HISTIDINE KINASE"/>
    <property type="match status" value="1"/>
</dbReference>
<comment type="subcellular location">
    <subcellularLocation>
        <location evidence="2">Membrane</location>
    </subcellularLocation>
</comment>
<dbReference type="GO" id="GO:0016020">
    <property type="term" value="C:membrane"/>
    <property type="evidence" value="ECO:0007669"/>
    <property type="project" value="UniProtKB-SubCell"/>
</dbReference>
<comment type="catalytic activity">
    <reaction evidence="1">
        <text>ATP + protein L-histidine = ADP + protein N-phospho-L-histidine.</text>
        <dbReference type="EC" id="2.7.13.3"/>
    </reaction>
</comment>
<feature type="transmembrane region" description="Helical" evidence="8">
    <location>
        <begin position="37"/>
        <end position="59"/>
    </location>
</feature>
<reference evidence="11 12" key="1">
    <citation type="journal article" date="2010" name="J. Bacteriol.">
        <title>Genome sequence of Fulvimarina pelagi HTCC2506T, a Mn(II)-oxidizing alphaproteobacterium possessing an aerobic anoxygenic photosynthetic gene cluster and Xanthorhodopsin.</title>
        <authorList>
            <person name="Kang I."/>
            <person name="Oh H.M."/>
            <person name="Lim S.I."/>
            <person name="Ferriera S."/>
            <person name="Giovannoni S.J."/>
            <person name="Cho J.C."/>
        </authorList>
    </citation>
    <scope>NUCLEOTIDE SEQUENCE [LARGE SCALE GENOMIC DNA]</scope>
    <source>
        <strain evidence="11 12">HTCC2506</strain>
    </source>
</reference>
<sequence length="777" mass="84003">MDARTQDQEDEAATGKSAKSHAARPLLDRALSIEHRIYLVGAVPIVVAVAIGIVSVFLINRADDARLGANKVGNVFRHVTKAMNERDAYIGAVPERRAFHFQQVGAAIEAAQAGIRSLDPASIPAESREALVSTSDALARYSLQMTALAPAVEESDEILKSMDERLASLLQLTDEARSRQHASNADIVTSLRTRDQTLRETQERLAEAQRARAAIVDGALARNSSEGSDGFAAARIENAIRAMLDGLTDRSDVTEFERALIEWREGGDMSAVLLFIDRRIKIDGTATRSLQTEVAELLTYTVEAHETEQATQNIAVETIKLASRTREAVERRDLRALSEVLEESVRLGDQIASLPIAPLIQTEMLDALDLWREGLENAQATLSDQEGALQGMNAMANGLVLEVSSLNTQLSDHAEKTGFAARQILVFGAGLALLAAAFFGLIVGRSITRPLGKLEEGMLDRAANPESGPLPGASRPDEIGLMTRATNQFLFELGKRENALRLAKEQTEATLIQLQRTQSELIQSEKLASLGQLVAGIAHEINTPLGVALTTTSILKEETADFTGMARTGRIERQAFNTFLDRMADGMRLAVLNLERAAKLVTSFKQVATDQTNDERRRFPLKVFLDEVFISLGPLGRKSGHQVDINCAEAIEIESYPGALAQVLTNLLTNAYIHAFAGRTGGHVTVEASERPDGGVRIVFSDDGRGISPEVRGRIFDPFVTTGRAQGSTGLGLHIVHNIVTGTLGGRIETSRSIGGARFVIDLPAQAPTRQPAKGSA</sequence>
<dbReference type="SUPFAM" id="SSF158472">
    <property type="entry name" value="HAMP domain-like"/>
    <property type="match status" value="1"/>
</dbReference>
<name>Q0G6J9_9HYPH</name>
<dbReference type="Proteomes" id="UP000004310">
    <property type="component" value="Unassembled WGS sequence"/>
</dbReference>
<dbReference type="Gene3D" id="6.10.340.10">
    <property type="match status" value="1"/>
</dbReference>
<keyword evidence="12" id="KW-1185">Reference proteome</keyword>
<keyword evidence="5" id="KW-0808">Transferase</keyword>
<dbReference type="eggNOG" id="COG4191">
    <property type="taxonomic scope" value="Bacteria"/>
</dbReference>
<organism evidence="11 12">
    <name type="scientific">Fulvimarina pelagi HTCC2506</name>
    <dbReference type="NCBI Taxonomy" id="314231"/>
    <lineage>
        <taxon>Bacteria</taxon>
        <taxon>Pseudomonadati</taxon>
        <taxon>Pseudomonadota</taxon>
        <taxon>Alphaproteobacteria</taxon>
        <taxon>Hyphomicrobiales</taxon>
        <taxon>Aurantimonadaceae</taxon>
        <taxon>Fulvimarina</taxon>
    </lineage>
</organism>
<protein>
    <recommendedName>
        <fullName evidence="3">histidine kinase</fullName>
        <ecNumber evidence="3">2.7.13.3</ecNumber>
    </recommendedName>
</protein>
<gene>
    <name evidence="11" type="ORF">FP2506_07736</name>
</gene>
<dbReference type="PROSITE" id="PS50109">
    <property type="entry name" value="HIS_KIN"/>
    <property type="match status" value="1"/>
</dbReference>
<dbReference type="Gene3D" id="1.10.287.130">
    <property type="match status" value="1"/>
</dbReference>
<accession>Q0G6J9</accession>
<dbReference type="SMART" id="SM00387">
    <property type="entry name" value="HATPase_c"/>
    <property type="match status" value="1"/>
</dbReference>
<evidence type="ECO:0000256" key="1">
    <source>
        <dbReference type="ARBA" id="ARBA00000085"/>
    </source>
</evidence>
<evidence type="ECO:0000313" key="12">
    <source>
        <dbReference type="Proteomes" id="UP000004310"/>
    </source>
</evidence>
<dbReference type="EC" id="2.7.13.3" evidence="3"/>
<keyword evidence="8" id="KW-0472">Membrane</keyword>
<feature type="domain" description="HAMP" evidence="10">
    <location>
        <begin position="445"/>
        <end position="498"/>
    </location>
</feature>
<keyword evidence="4" id="KW-0597">Phosphoprotein</keyword>
<evidence type="ECO:0000313" key="11">
    <source>
        <dbReference type="EMBL" id="EAU42715.1"/>
    </source>
</evidence>
<dbReference type="InterPro" id="IPR003594">
    <property type="entry name" value="HATPase_dom"/>
</dbReference>
<dbReference type="GO" id="GO:0000155">
    <property type="term" value="F:phosphorelay sensor kinase activity"/>
    <property type="evidence" value="ECO:0007669"/>
    <property type="project" value="InterPro"/>
</dbReference>
<dbReference type="Gene3D" id="3.30.565.10">
    <property type="entry name" value="Histidine kinase-like ATPase, C-terminal domain"/>
    <property type="match status" value="1"/>
</dbReference>
<dbReference type="InterPro" id="IPR005467">
    <property type="entry name" value="His_kinase_dom"/>
</dbReference>
<dbReference type="InterPro" id="IPR003661">
    <property type="entry name" value="HisK_dim/P_dom"/>
</dbReference>
<dbReference type="InterPro" id="IPR003660">
    <property type="entry name" value="HAMP_dom"/>
</dbReference>
<evidence type="ECO:0000256" key="3">
    <source>
        <dbReference type="ARBA" id="ARBA00012438"/>
    </source>
</evidence>
<dbReference type="PROSITE" id="PS50885">
    <property type="entry name" value="HAMP"/>
    <property type="match status" value="1"/>
</dbReference>
<feature type="transmembrane region" description="Helical" evidence="8">
    <location>
        <begin position="424"/>
        <end position="444"/>
    </location>
</feature>
<keyword evidence="8" id="KW-1133">Transmembrane helix</keyword>